<accession>A0A4P8PLK4</accession>
<reference evidence="1 2" key="1">
    <citation type="submission" date="2018-12" db="EMBL/GenBank/DDBJ databases">
        <title>Singled stranded DNA viruses identified in blackflies (Austrosimulium ungulatum) sampled in New Zealand.</title>
        <authorList>
            <person name="Kraberger S."/>
            <person name="Fontenele R.S."/>
            <person name="Schmidlin K."/>
            <person name="Walters M."/>
            <person name="Varsani A."/>
        </authorList>
    </citation>
    <scope>NUCLEOTIDE SEQUENCE [LARGE SCALE GENOMIC DNA]</scope>
    <source>
        <strain evidence="1">078</strain>
    </source>
</reference>
<dbReference type="InterPro" id="IPR046781">
    <property type="entry name" value="Phage_ORF5"/>
</dbReference>
<evidence type="ECO:0000313" key="1">
    <source>
        <dbReference type="EMBL" id="QCQ84766.1"/>
    </source>
</evidence>
<dbReference type="Proteomes" id="UP000324491">
    <property type="component" value="Segment"/>
</dbReference>
<organism evidence="1 2">
    <name type="scientific">Blackfly microvirus SF02</name>
    <dbReference type="NCBI Taxonomy" id="2576452"/>
    <lineage>
        <taxon>Viruses</taxon>
        <taxon>Monodnaviria</taxon>
        <taxon>Sangervirae</taxon>
        <taxon>Phixviricota</taxon>
        <taxon>Malgrandaviricetes</taxon>
        <taxon>Petitvirales</taxon>
        <taxon>Microviridae</taxon>
        <taxon>Microvirus</taxon>
    </lineage>
</organism>
<dbReference type="EMBL" id="MK249163">
    <property type="protein sequence ID" value="QCQ84766.1"/>
    <property type="molecule type" value="Genomic_DNA"/>
</dbReference>
<name>A0A4P8PLK4_9VIRU</name>
<sequence>MKLLIFSVFDKAVGAFLQPFYCRSKGEAIRSFTEVVNDPKREFGRYSSDYSLMYHGEFDDSSGMFASGDTVRVIGAHEVIVDPIVQGGDTPALRTVSK</sequence>
<evidence type="ECO:0000313" key="2">
    <source>
        <dbReference type="Proteomes" id="UP000324491"/>
    </source>
</evidence>
<proteinExistence type="predicted"/>
<dbReference type="Pfam" id="PF20577">
    <property type="entry name" value="Phage_ORF5"/>
    <property type="match status" value="1"/>
</dbReference>
<protein>
    <submittedName>
        <fullName evidence="1">Nonstructural protein</fullName>
    </submittedName>
</protein>